<organism evidence="2">
    <name type="scientific">marine metagenome</name>
    <dbReference type="NCBI Taxonomy" id="408172"/>
    <lineage>
        <taxon>unclassified sequences</taxon>
        <taxon>metagenomes</taxon>
        <taxon>ecological metagenomes</taxon>
    </lineage>
</organism>
<evidence type="ECO:0000259" key="1">
    <source>
        <dbReference type="Pfam" id="PF08800"/>
    </source>
</evidence>
<accession>A0A382T6T8</accession>
<evidence type="ECO:0000313" key="2">
    <source>
        <dbReference type="EMBL" id="SVD17776.1"/>
    </source>
</evidence>
<name>A0A382T6T8_9ZZZZ</name>
<protein>
    <recommendedName>
        <fullName evidence="1">BT4734-like N-terminal domain-containing protein</fullName>
    </recommendedName>
</protein>
<gene>
    <name evidence="2" type="ORF">METZ01_LOCUS370630</name>
</gene>
<dbReference type="Pfam" id="PF08800">
    <property type="entry name" value="BT4734-like_N"/>
    <property type="match status" value="1"/>
</dbReference>
<sequence>MGKGENMGRTVSVFQSVKQTVRKPKSESGHSIIKGIISGAYRKEVEPIREKSKGGDSKGANELKNKLPVIVWAGQFADRKKLIKHSGLLCIDIDGIGAGTQDAIGKLRKHPSVYTAFVSPRGNGVKAVFRVPPDKDIHTCAWQAAAQEAEKQTGFKADEATKNINSLCFVSYDPEAY</sequence>
<dbReference type="AlphaFoldDB" id="A0A382T6T8"/>
<dbReference type="InterPro" id="IPR014907">
    <property type="entry name" value="BT4734-like_N"/>
</dbReference>
<reference evidence="2" key="1">
    <citation type="submission" date="2018-05" db="EMBL/GenBank/DDBJ databases">
        <authorList>
            <person name="Lanie J.A."/>
            <person name="Ng W.-L."/>
            <person name="Kazmierczak K.M."/>
            <person name="Andrzejewski T.M."/>
            <person name="Davidsen T.M."/>
            <person name="Wayne K.J."/>
            <person name="Tettelin H."/>
            <person name="Glass J.I."/>
            <person name="Rusch D."/>
            <person name="Podicherti R."/>
            <person name="Tsui H.-C.T."/>
            <person name="Winkler M.E."/>
        </authorList>
    </citation>
    <scope>NUCLEOTIDE SEQUENCE</scope>
</reference>
<feature type="non-terminal residue" evidence="2">
    <location>
        <position position="177"/>
    </location>
</feature>
<dbReference type="EMBL" id="UINC01134311">
    <property type="protein sequence ID" value="SVD17776.1"/>
    <property type="molecule type" value="Genomic_DNA"/>
</dbReference>
<feature type="domain" description="BT4734-like N-terminal" evidence="1">
    <location>
        <begin position="63"/>
        <end position="177"/>
    </location>
</feature>
<proteinExistence type="predicted"/>